<dbReference type="AlphaFoldDB" id="A0A9J6GFV4"/>
<comment type="similarity">
    <text evidence="2">Belongs to the peptidase M13 family.</text>
</comment>
<evidence type="ECO:0000256" key="2">
    <source>
        <dbReference type="ARBA" id="ARBA00007357"/>
    </source>
</evidence>
<evidence type="ECO:0000256" key="1">
    <source>
        <dbReference type="ARBA" id="ARBA00001947"/>
    </source>
</evidence>
<comment type="cofactor">
    <cofactor evidence="1">
        <name>Zn(2+)</name>
        <dbReference type="ChEBI" id="CHEBI:29105"/>
    </cofactor>
</comment>
<proteinExistence type="inferred from homology"/>
<evidence type="ECO:0000256" key="7">
    <source>
        <dbReference type="ARBA" id="ARBA00023049"/>
    </source>
</evidence>
<accession>A0A9J6GFV4</accession>
<keyword evidence="8" id="KW-0812">Transmembrane</keyword>
<dbReference type="Gene3D" id="3.40.390.10">
    <property type="entry name" value="Collagenase (Catalytic Domain)"/>
    <property type="match status" value="2"/>
</dbReference>
<evidence type="ECO:0000256" key="4">
    <source>
        <dbReference type="ARBA" id="ARBA00022723"/>
    </source>
</evidence>
<keyword evidence="4" id="KW-0479">Metal-binding</keyword>
<dbReference type="OMA" id="YLECEGN"/>
<sequence>MPAAKESPFLTDPPSCAGPRISLWGKKRKKRFFLLFKIQDPANRTLRQRYVLLSLLVFLFVAVVAFMVIKIAWPSPQALVACRTYACRGYAERLRGSVNKSVNPCHSFTHFVCDGWRQHHQLSVWEKQFGDDVLGRLTTVLRDVHVPATEQNEEQQAAALYRSCREVFLGKSDQLPAVKEALLDAGIVWPRPSRLADALHTVFYTSLKLGWDALLNVDVKLDGKVAYLALSPGKSLPSLPTQYSCPKGESARHRNYMYFDFLKNSFGANGTSDGVSYENVSAYDCDMMTKLSEVDPDSDWASHTLAEIIPNDTSVFETRCAKLSSTFNLNLSTPLKFWITKTNFAKAVFSLWVEHGEDTFHLFLSWCAVQVAALYSNKDLVLNYYDRDAIRAEVYYGAFCLSRAVFFSREAPFARYNYEVLHGRAETVAKELTLNLRKSFFRRLSMWNQFDEKINVLGNWSSLTTVFRGFKRERVPGNGSASKHDMKSSCFVSNWQNSVLVKTTAEVDRMLQAINSLSYSFSVQNEQDFQLLPYSLSFPLFDVELPPSVNYGGFGFEVAVAIGERFLHSYLSASASRVKPMLNCLQEGPFGANDTARYYAASVLGLGALVDAYKRANYSSELPLPGFEQYTGLQTLFMAYCYTICEGGVHSDGDAVCNLALQYVPEFAEAFKCAPGDPLNPQKQCHLF</sequence>
<dbReference type="Pfam" id="PF01431">
    <property type="entry name" value="Peptidase_M13"/>
    <property type="match status" value="1"/>
</dbReference>
<evidence type="ECO:0000313" key="12">
    <source>
        <dbReference type="Proteomes" id="UP000821853"/>
    </source>
</evidence>
<organism evidence="11 12">
    <name type="scientific">Haemaphysalis longicornis</name>
    <name type="common">Bush tick</name>
    <dbReference type="NCBI Taxonomy" id="44386"/>
    <lineage>
        <taxon>Eukaryota</taxon>
        <taxon>Metazoa</taxon>
        <taxon>Ecdysozoa</taxon>
        <taxon>Arthropoda</taxon>
        <taxon>Chelicerata</taxon>
        <taxon>Arachnida</taxon>
        <taxon>Acari</taxon>
        <taxon>Parasitiformes</taxon>
        <taxon>Ixodida</taxon>
        <taxon>Ixodoidea</taxon>
        <taxon>Ixodidae</taxon>
        <taxon>Haemaphysalinae</taxon>
        <taxon>Haemaphysalis</taxon>
    </lineage>
</organism>
<keyword evidence="5" id="KW-0378">Hydrolase</keyword>
<reference evidence="11 12" key="1">
    <citation type="journal article" date="2020" name="Cell">
        <title>Large-Scale Comparative Analyses of Tick Genomes Elucidate Their Genetic Diversity and Vector Capacities.</title>
        <authorList>
            <consortium name="Tick Genome and Microbiome Consortium (TIGMIC)"/>
            <person name="Jia N."/>
            <person name="Wang J."/>
            <person name="Shi W."/>
            <person name="Du L."/>
            <person name="Sun Y."/>
            <person name="Zhan W."/>
            <person name="Jiang J.F."/>
            <person name="Wang Q."/>
            <person name="Zhang B."/>
            <person name="Ji P."/>
            <person name="Bell-Sakyi L."/>
            <person name="Cui X.M."/>
            <person name="Yuan T.T."/>
            <person name="Jiang B.G."/>
            <person name="Yang W.F."/>
            <person name="Lam T.T."/>
            <person name="Chang Q.C."/>
            <person name="Ding S.J."/>
            <person name="Wang X.J."/>
            <person name="Zhu J.G."/>
            <person name="Ruan X.D."/>
            <person name="Zhao L."/>
            <person name="Wei J.T."/>
            <person name="Ye R.Z."/>
            <person name="Que T.C."/>
            <person name="Du C.H."/>
            <person name="Zhou Y.H."/>
            <person name="Cheng J.X."/>
            <person name="Dai P.F."/>
            <person name="Guo W.B."/>
            <person name="Han X.H."/>
            <person name="Huang E.J."/>
            <person name="Li L.F."/>
            <person name="Wei W."/>
            <person name="Gao Y.C."/>
            <person name="Liu J.Z."/>
            <person name="Shao H.Z."/>
            <person name="Wang X."/>
            <person name="Wang C.C."/>
            <person name="Yang T.C."/>
            <person name="Huo Q.B."/>
            <person name="Li W."/>
            <person name="Chen H.Y."/>
            <person name="Chen S.E."/>
            <person name="Zhou L.G."/>
            <person name="Ni X.B."/>
            <person name="Tian J.H."/>
            <person name="Sheng Y."/>
            <person name="Liu T."/>
            <person name="Pan Y.S."/>
            <person name="Xia L.Y."/>
            <person name="Li J."/>
            <person name="Zhao F."/>
            <person name="Cao W.C."/>
        </authorList>
    </citation>
    <scope>NUCLEOTIDE SEQUENCE [LARGE SCALE GENOMIC DNA]</scope>
    <source>
        <strain evidence="11">HaeL-2018</strain>
    </source>
</reference>
<feature type="domain" description="Peptidase M13 N-terminal" evidence="10">
    <location>
        <begin position="104"/>
        <end position="384"/>
    </location>
</feature>
<feature type="transmembrane region" description="Helical" evidence="8">
    <location>
        <begin position="50"/>
        <end position="73"/>
    </location>
</feature>
<dbReference type="EMBL" id="JABSTR010000006">
    <property type="protein sequence ID" value="KAH9373352.1"/>
    <property type="molecule type" value="Genomic_DNA"/>
</dbReference>
<keyword evidence="8" id="KW-1133">Transmembrane helix</keyword>
<name>A0A9J6GFV4_HAELO</name>
<dbReference type="GO" id="GO:0004222">
    <property type="term" value="F:metalloendopeptidase activity"/>
    <property type="evidence" value="ECO:0007669"/>
    <property type="project" value="InterPro"/>
</dbReference>
<feature type="domain" description="Peptidase M13 C-terminal" evidence="9">
    <location>
        <begin position="599"/>
        <end position="687"/>
    </location>
</feature>
<evidence type="ECO:0000256" key="5">
    <source>
        <dbReference type="ARBA" id="ARBA00022801"/>
    </source>
</evidence>
<dbReference type="PANTHER" id="PTHR11733:SF241">
    <property type="entry name" value="GH26575P-RELATED"/>
    <property type="match status" value="1"/>
</dbReference>
<keyword evidence="7" id="KW-0482">Metalloprotease</keyword>
<dbReference type="PROSITE" id="PS51885">
    <property type="entry name" value="NEPRILYSIN"/>
    <property type="match status" value="1"/>
</dbReference>
<dbReference type="SUPFAM" id="SSF55486">
    <property type="entry name" value="Metalloproteases ('zincins'), catalytic domain"/>
    <property type="match status" value="1"/>
</dbReference>
<keyword evidence="12" id="KW-1185">Reference proteome</keyword>
<protein>
    <submittedName>
        <fullName evidence="11">Uncharacterized protein</fullName>
    </submittedName>
</protein>
<gene>
    <name evidence="11" type="ORF">HPB48_018405</name>
</gene>
<dbReference type="GO" id="GO:0016485">
    <property type="term" value="P:protein processing"/>
    <property type="evidence" value="ECO:0007669"/>
    <property type="project" value="TreeGrafter"/>
</dbReference>
<dbReference type="Gene3D" id="1.10.1380.10">
    <property type="entry name" value="Neutral endopeptidase , domain2"/>
    <property type="match status" value="1"/>
</dbReference>
<dbReference type="PANTHER" id="PTHR11733">
    <property type="entry name" value="ZINC METALLOPROTEASE FAMILY M13 NEPRILYSIN-RELATED"/>
    <property type="match status" value="1"/>
</dbReference>
<evidence type="ECO:0000259" key="9">
    <source>
        <dbReference type="Pfam" id="PF01431"/>
    </source>
</evidence>
<comment type="caution">
    <text evidence="11">The sequence shown here is derived from an EMBL/GenBank/DDBJ whole genome shotgun (WGS) entry which is preliminary data.</text>
</comment>
<dbReference type="InterPro" id="IPR018497">
    <property type="entry name" value="Peptidase_M13_C"/>
</dbReference>
<dbReference type="InterPro" id="IPR008753">
    <property type="entry name" value="Peptidase_M13_N"/>
</dbReference>
<dbReference type="InterPro" id="IPR024079">
    <property type="entry name" value="MetalloPept_cat_dom_sf"/>
</dbReference>
<evidence type="ECO:0000313" key="11">
    <source>
        <dbReference type="EMBL" id="KAH9373352.1"/>
    </source>
</evidence>
<dbReference type="GO" id="GO:0046872">
    <property type="term" value="F:metal ion binding"/>
    <property type="evidence" value="ECO:0007669"/>
    <property type="project" value="UniProtKB-KW"/>
</dbReference>
<dbReference type="InterPro" id="IPR000718">
    <property type="entry name" value="Peptidase_M13"/>
</dbReference>
<keyword evidence="8" id="KW-0472">Membrane</keyword>
<evidence type="ECO:0000259" key="10">
    <source>
        <dbReference type="Pfam" id="PF05649"/>
    </source>
</evidence>
<dbReference type="VEuPathDB" id="VectorBase:HLOH_052390"/>
<dbReference type="Proteomes" id="UP000821853">
    <property type="component" value="Chromosome 4"/>
</dbReference>
<keyword evidence="6" id="KW-0862">Zinc</keyword>
<evidence type="ECO:0000256" key="3">
    <source>
        <dbReference type="ARBA" id="ARBA00022670"/>
    </source>
</evidence>
<evidence type="ECO:0000256" key="6">
    <source>
        <dbReference type="ARBA" id="ARBA00022833"/>
    </source>
</evidence>
<dbReference type="Pfam" id="PF05649">
    <property type="entry name" value="Peptidase_M13_N"/>
    <property type="match status" value="1"/>
</dbReference>
<dbReference type="OrthoDB" id="6500336at2759"/>
<dbReference type="GO" id="GO:0005886">
    <property type="term" value="C:plasma membrane"/>
    <property type="evidence" value="ECO:0007669"/>
    <property type="project" value="TreeGrafter"/>
</dbReference>
<evidence type="ECO:0000256" key="8">
    <source>
        <dbReference type="SAM" id="Phobius"/>
    </source>
</evidence>
<dbReference type="InterPro" id="IPR042089">
    <property type="entry name" value="Peptidase_M13_dom_2"/>
</dbReference>
<keyword evidence="3" id="KW-0645">Protease</keyword>